<feature type="compositionally biased region" description="Low complexity" evidence="1">
    <location>
        <begin position="275"/>
        <end position="284"/>
    </location>
</feature>
<dbReference type="EMBL" id="FNUC01000004">
    <property type="protein sequence ID" value="SEF17290.1"/>
    <property type="molecule type" value="Genomic_DNA"/>
</dbReference>
<evidence type="ECO:0000259" key="2">
    <source>
        <dbReference type="Pfam" id="PF00723"/>
    </source>
</evidence>
<feature type="region of interest" description="Disordered" evidence="1">
    <location>
        <begin position="269"/>
        <end position="339"/>
    </location>
</feature>
<dbReference type="Proteomes" id="UP000181980">
    <property type="component" value="Unassembled WGS sequence"/>
</dbReference>
<dbReference type="PANTHER" id="PTHR31616:SF0">
    <property type="entry name" value="GLUCAN 1,4-ALPHA-GLUCOSIDASE"/>
    <property type="match status" value="1"/>
</dbReference>
<dbReference type="InterPro" id="IPR008928">
    <property type="entry name" value="6-hairpin_glycosidase_sf"/>
</dbReference>
<dbReference type="InterPro" id="IPR011613">
    <property type="entry name" value="GH15-like"/>
</dbReference>
<evidence type="ECO:0000313" key="4">
    <source>
        <dbReference type="Proteomes" id="UP000181980"/>
    </source>
</evidence>
<name>A0A1H5PTU7_9ACTN</name>
<dbReference type="PANTHER" id="PTHR31616">
    <property type="entry name" value="TREHALASE"/>
    <property type="match status" value="1"/>
</dbReference>
<dbReference type="GO" id="GO:0004553">
    <property type="term" value="F:hydrolase activity, hydrolyzing O-glycosyl compounds"/>
    <property type="evidence" value="ECO:0007669"/>
    <property type="project" value="TreeGrafter"/>
</dbReference>
<evidence type="ECO:0000313" key="3">
    <source>
        <dbReference type="EMBL" id="SEF17290.1"/>
    </source>
</evidence>
<feature type="domain" description="GH15-like" evidence="2">
    <location>
        <begin position="25"/>
        <end position="223"/>
    </location>
</feature>
<protein>
    <submittedName>
        <fullName evidence="3">Glycosyl hydrolases family 15</fullName>
    </submittedName>
</protein>
<dbReference type="STRING" id="561176.SAMN04488561_5793"/>
<sequence length="438" mass="45600">MAEPVNPLSVAEVPDLRRLAQVSVELIAGAQDPSGAYPAAVGFAPYGFCWFRDGAFIAEGMSRAGAVESATAFHEWCARVLEREAPAVESLVARVAAGSQPSDAELLPARYTLAGDRHDDDWWNYQVDGYGTWLWALRSHLTRWNLSLTPYAAAAEVAVRYLVAVGSRPCRDWWEEHRDHTHVSTLASVYGGLRAAAALGVLPSAASAAADEISALVTRSGTFEGALRKWLGSTAVDASLVVAGVPFGLVPPGGPVDRATVGRITAELSAPAGPASPDVATPAASDPPTPAGPATQHAATPATTGPAPGSQHATPGATTGPASATPSAATPATTGPTPGGVHRYVGDTFYGGGQWPILAAFLGWHHAVAGSRERAAELLRWIASTADSSGSLPEQVPPLLAPDRLAEWTDRWGPNARPLLWSHGMYLVLASSLDVINS</sequence>
<evidence type="ECO:0000256" key="1">
    <source>
        <dbReference type="SAM" id="MobiDB-lite"/>
    </source>
</evidence>
<proteinExistence type="predicted"/>
<gene>
    <name evidence="3" type="ORF">SAMN04488561_5793</name>
</gene>
<dbReference type="SUPFAM" id="SSF48208">
    <property type="entry name" value="Six-hairpin glycosidases"/>
    <property type="match status" value="1"/>
</dbReference>
<dbReference type="InterPro" id="IPR012341">
    <property type="entry name" value="6hp_glycosidase-like_sf"/>
</dbReference>
<dbReference type="Gene3D" id="1.50.10.10">
    <property type="match status" value="2"/>
</dbReference>
<dbReference type="GO" id="GO:0005975">
    <property type="term" value="P:carbohydrate metabolic process"/>
    <property type="evidence" value="ECO:0007669"/>
    <property type="project" value="InterPro"/>
</dbReference>
<dbReference type="Pfam" id="PF00723">
    <property type="entry name" value="Glyco_hydro_15"/>
    <property type="match status" value="1"/>
</dbReference>
<accession>A0A1H5PTU7</accession>
<reference evidence="4" key="1">
    <citation type="submission" date="2016-10" db="EMBL/GenBank/DDBJ databases">
        <authorList>
            <person name="Varghese N."/>
            <person name="Submissions S."/>
        </authorList>
    </citation>
    <scope>NUCLEOTIDE SEQUENCE [LARGE SCALE GENOMIC DNA]</scope>
    <source>
        <strain evidence="4">DSM 45237</strain>
    </source>
</reference>
<dbReference type="AlphaFoldDB" id="A0A1H5PTU7"/>
<keyword evidence="3" id="KW-0378">Hydrolase</keyword>
<keyword evidence="4" id="KW-1185">Reference proteome</keyword>
<organism evidence="3 4">
    <name type="scientific">Jiangella alba</name>
    <dbReference type="NCBI Taxonomy" id="561176"/>
    <lineage>
        <taxon>Bacteria</taxon>
        <taxon>Bacillati</taxon>
        <taxon>Actinomycetota</taxon>
        <taxon>Actinomycetes</taxon>
        <taxon>Jiangellales</taxon>
        <taxon>Jiangellaceae</taxon>
        <taxon>Jiangella</taxon>
    </lineage>
</organism>
<feature type="compositionally biased region" description="Low complexity" evidence="1">
    <location>
        <begin position="292"/>
        <end position="339"/>
    </location>
</feature>